<organism evidence="2 3">
    <name type="scientific">Hypsibius exemplaris</name>
    <name type="common">Freshwater tardigrade</name>
    <dbReference type="NCBI Taxonomy" id="2072580"/>
    <lineage>
        <taxon>Eukaryota</taxon>
        <taxon>Metazoa</taxon>
        <taxon>Ecdysozoa</taxon>
        <taxon>Tardigrada</taxon>
        <taxon>Eutardigrada</taxon>
        <taxon>Parachela</taxon>
        <taxon>Hypsibioidea</taxon>
        <taxon>Hypsibiidae</taxon>
        <taxon>Hypsibius</taxon>
    </lineage>
</organism>
<dbReference type="PANTHER" id="PTHR13378:SF1">
    <property type="entry name" value="RAGULATOR COMPLEX PROTEIN LAMTOR3"/>
    <property type="match status" value="1"/>
</dbReference>
<dbReference type="Proteomes" id="UP000192578">
    <property type="component" value="Unassembled WGS sequence"/>
</dbReference>
<comment type="similarity">
    <text evidence="1">Belongs to the LAMTOR3 family.</text>
</comment>
<sequence>MAEELKRSIQEIMKTTPGVRGIVIADRDGVPIIRVNDETVPETVMRPGFLSSVGFATEQSSKLGYGVTNHIISIHERHQIVHFNIPPLILSVIADTECNTGILLTLRNELSDITDAVRTAIQVA</sequence>
<dbReference type="GO" id="GO:0071986">
    <property type="term" value="C:Ragulator complex"/>
    <property type="evidence" value="ECO:0007669"/>
    <property type="project" value="TreeGrafter"/>
</dbReference>
<dbReference type="GO" id="GO:0032008">
    <property type="term" value="P:positive regulation of TOR signaling"/>
    <property type="evidence" value="ECO:0007669"/>
    <property type="project" value="TreeGrafter"/>
</dbReference>
<dbReference type="SUPFAM" id="SSF103196">
    <property type="entry name" value="Roadblock/LC7 domain"/>
    <property type="match status" value="1"/>
</dbReference>
<dbReference type="Pfam" id="PF08923">
    <property type="entry name" value="MAPKK1_Int"/>
    <property type="match status" value="1"/>
</dbReference>
<dbReference type="GO" id="GO:0071230">
    <property type="term" value="P:cellular response to amino acid stimulus"/>
    <property type="evidence" value="ECO:0007669"/>
    <property type="project" value="TreeGrafter"/>
</dbReference>
<dbReference type="InterPro" id="IPR015019">
    <property type="entry name" value="LAMTOR3"/>
</dbReference>
<dbReference type="SMART" id="SM01278">
    <property type="entry name" value="MAPKK1_Int"/>
    <property type="match status" value="1"/>
</dbReference>
<protein>
    <submittedName>
        <fullName evidence="2">Ragulator complex protein LAMTOR3-B</fullName>
    </submittedName>
</protein>
<dbReference type="OrthoDB" id="343907at2759"/>
<keyword evidence="3" id="KW-1185">Reference proteome</keyword>
<evidence type="ECO:0000313" key="2">
    <source>
        <dbReference type="EMBL" id="OQV14026.1"/>
    </source>
</evidence>
<reference evidence="3" key="1">
    <citation type="submission" date="2017-01" db="EMBL/GenBank/DDBJ databases">
        <title>Comparative genomics of anhydrobiosis in the tardigrade Hypsibius dujardini.</title>
        <authorList>
            <person name="Yoshida Y."/>
            <person name="Koutsovoulos G."/>
            <person name="Laetsch D."/>
            <person name="Stevens L."/>
            <person name="Kumar S."/>
            <person name="Horikawa D."/>
            <person name="Ishino K."/>
            <person name="Komine S."/>
            <person name="Tomita M."/>
            <person name="Blaxter M."/>
            <person name="Arakawa K."/>
        </authorList>
    </citation>
    <scope>NUCLEOTIDE SEQUENCE [LARGE SCALE GENOMIC DNA]</scope>
    <source>
        <strain evidence="3">Z151</strain>
    </source>
</reference>
<dbReference type="Gene3D" id="3.30.450.30">
    <property type="entry name" value="Dynein light chain 2a, cytoplasmic"/>
    <property type="match status" value="1"/>
</dbReference>
<evidence type="ECO:0000313" key="3">
    <source>
        <dbReference type="Proteomes" id="UP000192578"/>
    </source>
</evidence>
<dbReference type="EMBL" id="MTYJ01000112">
    <property type="protein sequence ID" value="OQV14026.1"/>
    <property type="molecule type" value="Genomic_DNA"/>
</dbReference>
<gene>
    <name evidence="2" type="ORF">BV898_11797</name>
</gene>
<comment type="caution">
    <text evidence="2">The sequence shown here is derived from an EMBL/GenBank/DDBJ whole genome shotgun (WGS) entry which is preliminary data.</text>
</comment>
<evidence type="ECO:0000256" key="1">
    <source>
        <dbReference type="ARBA" id="ARBA00005356"/>
    </source>
</evidence>
<dbReference type="PANTHER" id="PTHR13378">
    <property type="entry name" value="REGULATOR COMPLEX PROTEIN LAMTOR3"/>
    <property type="match status" value="1"/>
</dbReference>
<name>A0A1W0WFN8_HYPEX</name>
<dbReference type="AlphaFoldDB" id="A0A1W0WFN8"/>
<accession>A0A1W0WFN8</accession>
<proteinExistence type="inferred from homology"/>